<reference evidence="2 3" key="1">
    <citation type="submission" date="2020-05" db="EMBL/GenBank/DDBJ databases">
        <title>MicrobeNet Type strains.</title>
        <authorList>
            <person name="Nicholson A.C."/>
        </authorList>
    </citation>
    <scope>NUCLEOTIDE SEQUENCE [LARGE SCALE GENOMIC DNA]</scope>
    <source>
        <strain evidence="2 3">JCM 14547</strain>
    </source>
</reference>
<protein>
    <submittedName>
        <fullName evidence="2">DUF2975 domain-containing protein</fullName>
    </submittedName>
</protein>
<keyword evidence="1" id="KW-1133">Transmembrane helix</keyword>
<feature type="transmembrane region" description="Helical" evidence="1">
    <location>
        <begin position="117"/>
        <end position="142"/>
    </location>
</feature>
<dbReference type="AlphaFoldDB" id="A0A849BM07"/>
<feature type="transmembrane region" description="Helical" evidence="1">
    <location>
        <begin position="87"/>
        <end position="111"/>
    </location>
</feature>
<dbReference type="RefSeq" id="WP_171201943.1">
    <property type="nucleotide sequence ID" value="NZ_BAAANP010000023.1"/>
</dbReference>
<keyword evidence="1" id="KW-0472">Membrane</keyword>
<organism evidence="2 3">
    <name type="scientific">Pseudokineococcus marinus</name>
    <dbReference type="NCBI Taxonomy" id="351215"/>
    <lineage>
        <taxon>Bacteria</taxon>
        <taxon>Bacillati</taxon>
        <taxon>Actinomycetota</taxon>
        <taxon>Actinomycetes</taxon>
        <taxon>Kineosporiales</taxon>
        <taxon>Kineosporiaceae</taxon>
        <taxon>Pseudokineococcus</taxon>
    </lineage>
</organism>
<dbReference type="EMBL" id="JABEMA010000020">
    <property type="protein sequence ID" value="NNH22087.1"/>
    <property type="molecule type" value="Genomic_DNA"/>
</dbReference>
<sequence>MSRPAGTALQVVLAVVVVLVLAVQVLVLPGLAADAARRYPEAASAQAPVLVLAVATLACVQVAAVCVMALLRLVAQSRIFDPAAYRYVDVFIGATATASALVLGTSSWVSATVGSPAWVSGVLLALVGAGVALLMVVMRALLHQATDQHAELAEVV</sequence>
<name>A0A849BM07_9ACTN</name>
<dbReference type="Pfam" id="PF11188">
    <property type="entry name" value="DUF2975"/>
    <property type="match status" value="1"/>
</dbReference>
<feature type="transmembrane region" description="Helical" evidence="1">
    <location>
        <begin position="48"/>
        <end position="75"/>
    </location>
</feature>
<proteinExistence type="predicted"/>
<evidence type="ECO:0000313" key="2">
    <source>
        <dbReference type="EMBL" id="NNH22087.1"/>
    </source>
</evidence>
<evidence type="ECO:0000313" key="3">
    <source>
        <dbReference type="Proteomes" id="UP000555552"/>
    </source>
</evidence>
<keyword evidence="3" id="KW-1185">Reference proteome</keyword>
<keyword evidence="1" id="KW-0812">Transmembrane</keyword>
<dbReference type="Proteomes" id="UP000555552">
    <property type="component" value="Unassembled WGS sequence"/>
</dbReference>
<dbReference type="InterPro" id="IPR021354">
    <property type="entry name" value="DUF2975"/>
</dbReference>
<gene>
    <name evidence="2" type="ORF">HLB09_03085</name>
</gene>
<accession>A0A849BM07</accession>
<evidence type="ECO:0000256" key="1">
    <source>
        <dbReference type="SAM" id="Phobius"/>
    </source>
</evidence>
<comment type="caution">
    <text evidence="2">The sequence shown here is derived from an EMBL/GenBank/DDBJ whole genome shotgun (WGS) entry which is preliminary data.</text>
</comment>